<keyword evidence="1" id="KW-0472">Membrane</keyword>
<feature type="transmembrane region" description="Helical" evidence="1">
    <location>
        <begin position="41"/>
        <end position="59"/>
    </location>
</feature>
<protein>
    <submittedName>
        <fullName evidence="2">Uncharacterized protein</fullName>
    </submittedName>
</protein>
<dbReference type="AlphaFoldDB" id="A0A0P7FXL0"/>
<feature type="transmembrane region" description="Helical" evidence="1">
    <location>
        <begin position="95"/>
        <end position="113"/>
    </location>
</feature>
<accession>A0A0P7FXL0</accession>
<evidence type="ECO:0000313" key="2">
    <source>
        <dbReference type="EMBL" id="KPN31970.1"/>
    </source>
</evidence>
<reference evidence="3" key="1">
    <citation type="submission" date="2013-11" db="EMBL/GenBank/DDBJ databases">
        <authorList>
            <person name="Hoang H.T."/>
            <person name="Killian M.L."/>
            <person name="Madson D.M."/>
            <person name="Arruda P.H.E."/>
            <person name="Sun D."/>
            <person name="Schwartz K.J."/>
            <person name="Yoon K."/>
        </authorList>
    </citation>
    <scope>NUCLEOTIDE SEQUENCE [LARGE SCALE GENOMIC DNA]</scope>
    <source>
        <strain evidence="3">CDK2</strain>
    </source>
</reference>
<evidence type="ECO:0000256" key="1">
    <source>
        <dbReference type="SAM" id="Phobius"/>
    </source>
</evidence>
<comment type="caution">
    <text evidence="2">The sequence shown here is derived from an EMBL/GenBank/DDBJ whole genome shotgun (WGS) entry which is preliminary data.</text>
</comment>
<feature type="transmembrane region" description="Helical" evidence="1">
    <location>
        <begin position="66"/>
        <end position="83"/>
    </location>
</feature>
<sequence length="125" mass="13444">MTQYPSGTLKIGSVPSLGWVALGLVFLTGVLHVYAGVVEGRAPVTLAGVGFLGAILLYLVDYRRPLLYLVGVVYTAVQIPLWYVAKAGEFTTVGYVDKAVQVVLVALLVYLYWHTRAAKNTSSAP</sequence>
<proteinExistence type="predicted"/>
<keyword evidence="1" id="KW-1133">Transmembrane helix</keyword>
<keyword evidence="3" id="KW-1185">Reference proteome</keyword>
<feature type="transmembrane region" description="Helical" evidence="1">
    <location>
        <begin position="12"/>
        <end position="35"/>
    </location>
</feature>
<dbReference type="Pfam" id="PF24287">
    <property type="entry name" value="DUF7475"/>
    <property type="match status" value="1"/>
</dbReference>
<dbReference type="InterPro" id="IPR055898">
    <property type="entry name" value="DUF7475"/>
</dbReference>
<dbReference type="Proteomes" id="UP000050535">
    <property type="component" value="Unassembled WGS sequence"/>
</dbReference>
<dbReference type="OrthoDB" id="330759at2157"/>
<gene>
    <name evidence="2" type="ORF">SY89_02727</name>
</gene>
<organism evidence="2 3">
    <name type="scientific">Halolamina pelagica</name>
    <dbReference type="NCBI Taxonomy" id="699431"/>
    <lineage>
        <taxon>Archaea</taxon>
        <taxon>Methanobacteriati</taxon>
        <taxon>Methanobacteriota</taxon>
        <taxon>Stenosarchaea group</taxon>
        <taxon>Halobacteria</taxon>
        <taxon>Halobacteriales</taxon>
        <taxon>Haloferacaceae</taxon>
    </lineage>
</organism>
<keyword evidence="1" id="KW-0812">Transmembrane</keyword>
<name>A0A0P7FXL0_9EURY</name>
<evidence type="ECO:0000313" key="3">
    <source>
        <dbReference type="Proteomes" id="UP000050535"/>
    </source>
</evidence>
<dbReference type="EMBL" id="LGUC01000001">
    <property type="protein sequence ID" value="KPN31970.1"/>
    <property type="molecule type" value="Genomic_DNA"/>
</dbReference>